<dbReference type="EMBL" id="MVHD01000010">
    <property type="protein sequence ID" value="OQZ91382.1"/>
    <property type="molecule type" value="Genomic_DNA"/>
</dbReference>
<protein>
    <submittedName>
        <fullName evidence="2">Uncharacterized protein</fullName>
    </submittedName>
</protein>
<evidence type="ECO:0000313" key="2">
    <source>
        <dbReference type="EMBL" id="MCV7380977.1"/>
    </source>
</evidence>
<organism evidence="2 5">
    <name type="scientific">Mycobacterium alsense</name>
    <dbReference type="NCBI Taxonomy" id="324058"/>
    <lineage>
        <taxon>Bacteria</taxon>
        <taxon>Bacillati</taxon>
        <taxon>Actinomycetota</taxon>
        <taxon>Actinomycetes</taxon>
        <taxon>Mycobacteriales</taxon>
        <taxon>Mycobacteriaceae</taxon>
        <taxon>Mycobacterium</taxon>
    </lineage>
</organism>
<feature type="compositionally biased region" description="Basic and acidic residues" evidence="1">
    <location>
        <begin position="93"/>
        <end position="111"/>
    </location>
</feature>
<dbReference type="RefSeq" id="WP_083137508.1">
    <property type="nucleotide sequence ID" value="NZ_JACKVH010000017.1"/>
</dbReference>
<dbReference type="Proteomes" id="UP001141650">
    <property type="component" value="Unassembled WGS sequence"/>
</dbReference>
<evidence type="ECO:0000313" key="3">
    <source>
        <dbReference type="EMBL" id="OQZ91382.1"/>
    </source>
</evidence>
<dbReference type="EMBL" id="JACKVH010000017">
    <property type="protein sequence ID" value="MCV7380977.1"/>
    <property type="molecule type" value="Genomic_DNA"/>
</dbReference>
<evidence type="ECO:0000313" key="5">
    <source>
        <dbReference type="Proteomes" id="UP001141650"/>
    </source>
</evidence>
<name>A0AA41XSG6_9MYCO</name>
<reference evidence="2" key="3">
    <citation type="journal article" date="2022" name="BMC Genomics">
        <title>Comparative genome analysis of mycobacteria focusing on tRNA and non-coding RNA.</title>
        <authorList>
            <person name="Behra P.R.K."/>
            <person name="Pettersson B.M.F."/>
            <person name="Ramesh M."/>
            <person name="Das S."/>
            <person name="Dasgupta S."/>
            <person name="Kirsebom L.A."/>
        </authorList>
    </citation>
    <scope>NUCLEOTIDE SEQUENCE</scope>
    <source>
        <strain evidence="2">CCUG 55640</strain>
    </source>
</reference>
<keyword evidence="4" id="KW-1185">Reference proteome</keyword>
<feature type="compositionally biased region" description="Basic and acidic residues" evidence="1">
    <location>
        <begin position="1"/>
        <end position="38"/>
    </location>
</feature>
<feature type="region of interest" description="Disordered" evidence="1">
    <location>
        <begin position="63"/>
        <end position="123"/>
    </location>
</feature>
<reference evidence="2" key="2">
    <citation type="submission" date="2020-07" db="EMBL/GenBank/DDBJ databases">
        <authorList>
            <person name="Pettersson B.M.F."/>
            <person name="Behra P.R.K."/>
            <person name="Ramesh M."/>
            <person name="Das S."/>
            <person name="Dasgupta S."/>
            <person name="Kirsebom L.A."/>
        </authorList>
    </citation>
    <scope>NUCLEOTIDE SEQUENCE</scope>
    <source>
        <strain evidence="2">CCUG 55640</strain>
    </source>
</reference>
<gene>
    <name evidence="3" type="ORF">BST11_08650</name>
    <name evidence="2" type="ORF">H7K38_20305</name>
</gene>
<accession>A0AA41XSG6</accession>
<reference evidence="3 4" key="1">
    <citation type="submission" date="2017-02" db="EMBL/GenBank/DDBJ databases">
        <title>The new phylogeny of genus Mycobacterium.</title>
        <authorList>
            <person name="Tortoli E."/>
            <person name="Trovato A."/>
            <person name="Cirillo D.M."/>
        </authorList>
    </citation>
    <scope>NUCLEOTIDE SEQUENCE [LARGE SCALE GENOMIC DNA]</scope>
    <source>
        <strain evidence="3 4">DSM 45230</strain>
    </source>
</reference>
<sequence length="123" mass="13713">MSVQDDRGHEGDQRAADEADDRQLTEKPEPDEEAKQKAAEMMTAYEDRPTLVLPGSAAMVTGTAVNDWLDEDGNPKHEAPEGMDVQADEDRDQEAMREQIEKDKALNEQLREASQAENKGEKS</sequence>
<dbReference type="Proteomes" id="UP000192319">
    <property type="component" value="Unassembled WGS sequence"/>
</dbReference>
<evidence type="ECO:0000313" key="4">
    <source>
        <dbReference type="Proteomes" id="UP000192319"/>
    </source>
</evidence>
<proteinExistence type="predicted"/>
<feature type="region of interest" description="Disordered" evidence="1">
    <location>
        <begin position="1"/>
        <end position="43"/>
    </location>
</feature>
<evidence type="ECO:0000256" key="1">
    <source>
        <dbReference type="SAM" id="MobiDB-lite"/>
    </source>
</evidence>
<dbReference type="AlphaFoldDB" id="A0AA41XSG6"/>
<comment type="caution">
    <text evidence="2">The sequence shown here is derived from an EMBL/GenBank/DDBJ whole genome shotgun (WGS) entry which is preliminary data.</text>
</comment>